<feature type="transmembrane region" description="Helical" evidence="1">
    <location>
        <begin position="20"/>
        <end position="37"/>
    </location>
</feature>
<feature type="transmembrane region" description="Helical" evidence="1">
    <location>
        <begin position="118"/>
        <end position="135"/>
    </location>
</feature>
<keyword evidence="1" id="KW-0472">Membrane</keyword>
<comment type="caution">
    <text evidence="2">The sequence shown here is derived from an EMBL/GenBank/DDBJ whole genome shotgun (WGS) entry which is preliminary data.</text>
</comment>
<keyword evidence="1" id="KW-0812">Transmembrane</keyword>
<organism evidence="2 3">
    <name type="scientific">Algoriphagus boseongensis</name>
    <dbReference type="NCBI Taxonomy" id="1442587"/>
    <lineage>
        <taxon>Bacteria</taxon>
        <taxon>Pseudomonadati</taxon>
        <taxon>Bacteroidota</taxon>
        <taxon>Cytophagia</taxon>
        <taxon>Cytophagales</taxon>
        <taxon>Cyclobacteriaceae</taxon>
        <taxon>Algoriphagus</taxon>
    </lineage>
</organism>
<name>A0A4R6T818_9BACT</name>
<protein>
    <recommendedName>
        <fullName evidence="4">Tryptophan-rich sensory protein</fullName>
    </recommendedName>
</protein>
<reference evidence="2 3" key="1">
    <citation type="submission" date="2019-03" db="EMBL/GenBank/DDBJ databases">
        <title>Genomic Encyclopedia of Type Strains, Phase III (KMG-III): the genomes of soil and plant-associated and newly described type strains.</title>
        <authorList>
            <person name="Whitman W."/>
        </authorList>
    </citation>
    <scope>NUCLEOTIDE SEQUENCE [LARGE SCALE GENOMIC DNA]</scope>
    <source>
        <strain evidence="2 3">CECT 8446</strain>
    </source>
</reference>
<feature type="transmembrane region" description="Helical" evidence="1">
    <location>
        <begin position="43"/>
        <end position="62"/>
    </location>
</feature>
<evidence type="ECO:0000256" key="1">
    <source>
        <dbReference type="SAM" id="Phobius"/>
    </source>
</evidence>
<dbReference type="EMBL" id="SNYF01000005">
    <property type="protein sequence ID" value="TDQ18836.1"/>
    <property type="molecule type" value="Genomic_DNA"/>
</dbReference>
<evidence type="ECO:0000313" key="2">
    <source>
        <dbReference type="EMBL" id="TDQ18836.1"/>
    </source>
</evidence>
<dbReference type="AlphaFoldDB" id="A0A4R6T818"/>
<proteinExistence type="predicted"/>
<accession>A0A4R6T818</accession>
<dbReference type="Proteomes" id="UP000294535">
    <property type="component" value="Unassembled WGS sequence"/>
</dbReference>
<evidence type="ECO:0000313" key="3">
    <source>
        <dbReference type="Proteomes" id="UP000294535"/>
    </source>
</evidence>
<dbReference type="RefSeq" id="WP_133552602.1">
    <property type="nucleotide sequence ID" value="NZ_SNYF01000005.1"/>
</dbReference>
<gene>
    <name evidence="2" type="ORF">DFQ04_0644</name>
</gene>
<keyword evidence="3" id="KW-1185">Reference proteome</keyword>
<keyword evidence="1" id="KW-1133">Transmembrane helix</keyword>
<dbReference type="OrthoDB" id="780137at2"/>
<evidence type="ECO:0008006" key="4">
    <source>
        <dbReference type="Google" id="ProtNLM"/>
    </source>
</evidence>
<sequence>MNRLTKYIASIESQLSLNAWLKAILLALSIRLILFLVGVNDSIQLILGAANVSVFAYLFGGFRRHRQEALALIHQRAGNLEFSLELLEKKKFSLADQLQLERIASQIPPRIWIFHKGLWIYVIGLAVVYALTWLVPSFTGKPNLLESTSSQESELVSETVTSDAFVLSQASLEIISPAYTRIPKRTQESLEVQAIRGSMLTWNLQFSSEKDLEVFLVNSAGEKLSFSSDKNRYSLREELLGSGLYSIQALENGNLVFESELYTLESIEDQSPEIVPEEKENYRFFFLGNNPKFNLKADIKDDFLVTQVEIIATLARGRGENVKFREVRFPVEKAAFSSKNSSFILDVSALDFQPGDELYYYWQAKDNKAPEPNFSRTDTYFLKYYDEKDDQGMAMEGMAIQVLPEYFRSQRQIIIDTEKLIAEKGKKADKDFNFTSNEIGYDQKLLRLRYGQYLGEEFESDAGGAIEESEDGDLLTGFMHLHDQEGEHEADFRPVETHQEHGAEKEQEEGIESLLSEFMHAHDDGELNTYYEQSTRGALKSALDQMWQAELYLRLFEPEKSLPYQYKALEMLKTVQQKSRVYIKKTGYDPPPIKEEEKRLSGKLTDLEKQIQKDQTELEKEIEPLASEVLGLLVKTQLSVADKGKISELGSLWALRMQNSGLQDWSLLRYLRELELGQLDENGKNYLREKLYPLAKSYKSTNSSYLGVEALKSSFRKQRQ</sequence>